<dbReference type="InterPro" id="IPR008928">
    <property type="entry name" value="6-hairpin_glycosidase_sf"/>
</dbReference>
<evidence type="ECO:0000313" key="5">
    <source>
        <dbReference type="EMBL" id="KGN41667.1"/>
    </source>
</evidence>
<dbReference type="OrthoDB" id="9765330at2"/>
<dbReference type="GO" id="GO:0016757">
    <property type="term" value="F:glycosyltransferase activity"/>
    <property type="evidence" value="ECO:0007669"/>
    <property type="project" value="UniProtKB-KW"/>
</dbReference>
<dbReference type="GO" id="GO:0005975">
    <property type="term" value="P:carbohydrate metabolic process"/>
    <property type="evidence" value="ECO:0007669"/>
    <property type="project" value="InterPro"/>
</dbReference>
<evidence type="ECO:0000256" key="1">
    <source>
        <dbReference type="ARBA" id="ARBA00022676"/>
    </source>
</evidence>
<comment type="caution">
    <text evidence="5">The sequence shown here is derived from an EMBL/GenBank/DDBJ whole genome shotgun (WGS) entry which is preliminary data.</text>
</comment>
<dbReference type="Pfam" id="PF00534">
    <property type="entry name" value="Glycos_transf_1"/>
    <property type="match status" value="1"/>
</dbReference>
<dbReference type="SUPFAM" id="SSF53756">
    <property type="entry name" value="UDP-Glycosyltransferase/glycogen phosphorylase"/>
    <property type="match status" value="1"/>
</dbReference>
<dbReference type="PANTHER" id="PTHR12526">
    <property type="entry name" value="GLYCOSYLTRANSFERASE"/>
    <property type="match status" value="1"/>
</dbReference>
<organism evidence="5 6">
    <name type="scientific">Knoellia aerolata DSM 18566</name>
    <dbReference type="NCBI Taxonomy" id="1385519"/>
    <lineage>
        <taxon>Bacteria</taxon>
        <taxon>Bacillati</taxon>
        <taxon>Actinomycetota</taxon>
        <taxon>Actinomycetes</taxon>
        <taxon>Micrococcales</taxon>
        <taxon>Intrasporangiaceae</taxon>
        <taxon>Knoellia</taxon>
    </lineage>
</organism>
<dbReference type="Pfam" id="PF13439">
    <property type="entry name" value="Glyco_transf_4"/>
    <property type="match status" value="1"/>
</dbReference>
<protein>
    <submittedName>
        <fullName evidence="5">Glycosyl transferase family 1</fullName>
    </submittedName>
</protein>
<name>A0A0A0K008_9MICO</name>
<sequence>MTMRVAVLSTYPPRRCGLATFTTDLRHAVLAADSSVEVLIAAVLDDSPGALAEPDPDGPHGPEVLLTLRQHDREDYSRAARVLNESGVDVVLVQHEYGIFGGEAGGHLLDLLAALTVPYVVTLHTLLLEPSPRQRAVLRGVVDGAAQVTVFTALARDQLVRSGLVPWSRVAVVNHGAPEDLQPFRPSTGMPTRETQLSAIPELAAYEGRRVLSTFGLLSPSKGLEVAIRAMRTVADAHPDALYVVAGRTHPDIVRHDGERYREGLQRLTAELGLEEHVLFLDRYLTDDEIRDLLTHTEVFVTPYRHAEQVVSGVLTFALVAGCAVVSTPYFYATELLSTGAGRLVAFDDPGGTAAALVELLGDEEVLREASRTAYRVGSQYTWPEVGREMTKVLATATNGSVPLRAIPPLTHLLRLVEVGGIVQHAVGREPDRSTGYCVDDVTRLGLVAAALERRAPGSDPGVLGLVVRRCMTFLDEAWDDVSGQMRNVRDVSGPWLDEPHPGDHLGRAIWALGDLSADPGGVAPWARGLLHDIVSTEPSLRDPRAAAFAVLGLARLPGEHLDEPGRRLLRHLAAELAARYTANASPEWEWFEDELTYDNGRLAQALIAAGASQRHAEQLRLGLEALEWYCGQCAVDSGAVVLVGNHWRRREAAPHDPHDPDWDEGDEQCIDAAALVEACVEAYRATGSRVFARRARNAFAWFHGRNRWGLALYDDETGGCHDGVGPRGLNLNQGAESTLAYFQAWLALDSVDLLPSGGDE</sequence>
<evidence type="ECO:0000259" key="3">
    <source>
        <dbReference type="Pfam" id="PF00534"/>
    </source>
</evidence>
<dbReference type="SUPFAM" id="SSF48208">
    <property type="entry name" value="Six-hairpin glycosidases"/>
    <property type="match status" value="1"/>
</dbReference>
<evidence type="ECO:0000313" key="6">
    <source>
        <dbReference type="Proteomes" id="UP000030013"/>
    </source>
</evidence>
<dbReference type="Gene3D" id="3.40.50.2000">
    <property type="entry name" value="Glycogen Phosphorylase B"/>
    <property type="match status" value="2"/>
</dbReference>
<feature type="domain" description="Glycosyl transferase family 1" evidence="3">
    <location>
        <begin position="202"/>
        <end position="375"/>
    </location>
</feature>
<reference evidence="5 6" key="1">
    <citation type="submission" date="2013-08" db="EMBL/GenBank/DDBJ databases">
        <title>The genome sequence of Knoellia aerolata.</title>
        <authorList>
            <person name="Zhu W."/>
            <person name="Wang G."/>
        </authorList>
    </citation>
    <scope>NUCLEOTIDE SEQUENCE [LARGE SCALE GENOMIC DNA]</scope>
    <source>
        <strain evidence="5 6">DSM 18566</strain>
    </source>
</reference>
<dbReference type="PANTHER" id="PTHR12526:SF572">
    <property type="entry name" value="BLL5144 PROTEIN"/>
    <property type="match status" value="1"/>
</dbReference>
<feature type="domain" description="Glycosyltransferase subfamily 4-like N-terminal" evidence="4">
    <location>
        <begin position="17"/>
        <end position="177"/>
    </location>
</feature>
<keyword evidence="2 5" id="KW-0808">Transferase</keyword>
<dbReference type="EMBL" id="AVPL01000014">
    <property type="protein sequence ID" value="KGN41667.1"/>
    <property type="molecule type" value="Genomic_DNA"/>
</dbReference>
<accession>A0A0A0K008</accession>
<dbReference type="InterPro" id="IPR001296">
    <property type="entry name" value="Glyco_trans_1"/>
</dbReference>
<gene>
    <name evidence="5" type="ORF">N801_06610</name>
</gene>
<dbReference type="STRING" id="1385519.N801_06610"/>
<dbReference type="eggNOG" id="COG0438">
    <property type="taxonomic scope" value="Bacteria"/>
</dbReference>
<dbReference type="AlphaFoldDB" id="A0A0A0K008"/>
<dbReference type="Proteomes" id="UP000030013">
    <property type="component" value="Unassembled WGS sequence"/>
</dbReference>
<keyword evidence="1" id="KW-0328">Glycosyltransferase</keyword>
<evidence type="ECO:0000256" key="2">
    <source>
        <dbReference type="ARBA" id="ARBA00022679"/>
    </source>
</evidence>
<proteinExistence type="predicted"/>
<keyword evidence="6" id="KW-1185">Reference proteome</keyword>
<evidence type="ECO:0000259" key="4">
    <source>
        <dbReference type="Pfam" id="PF13439"/>
    </source>
</evidence>
<dbReference type="InterPro" id="IPR028098">
    <property type="entry name" value="Glyco_trans_4-like_N"/>
</dbReference>